<name>H2Y974_CIOSA</name>
<dbReference type="InterPro" id="IPR049883">
    <property type="entry name" value="NOTCH1_EGF-like"/>
</dbReference>
<dbReference type="InterPro" id="IPR009030">
    <property type="entry name" value="Growth_fac_rcpt_cys_sf"/>
</dbReference>
<dbReference type="Gene3D" id="3.40.50.410">
    <property type="entry name" value="von Willebrand factor, type A domain"/>
    <property type="match status" value="2"/>
</dbReference>
<dbReference type="SUPFAM" id="SSF53300">
    <property type="entry name" value="vWA-like"/>
    <property type="match status" value="2"/>
</dbReference>
<evidence type="ECO:0000259" key="12">
    <source>
        <dbReference type="PROSITE" id="PS50026"/>
    </source>
</evidence>
<dbReference type="InterPro" id="IPR018097">
    <property type="entry name" value="EGF_Ca-bd_CS"/>
</dbReference>
<organism evidence="14 15">
    <name type="scientific">Ciona savignyi</name>
    <name type="common">Pacific transparent sea squirt</name>
    <dbReference type="NCBI Taxonomy" id="51511"/>
    <lineage>
        <taxon>Eukaryota</taxon>
        <taxon>Metazoa</taxon>
        <taxon>Chordata</taxon>
        <taxon>Tunicata</taxon>
        <taxon>Ascidiacea</taxon>
        <taxon>Phlebobranchia</taxon>
        <taxon>Cionidae</taxon>
        <taxon>Ciona</taxon>
    </lineage>
</organism>
<evidence type="ECO:0000256" key="6">
    <source>
        <dbReference type="ARBA" id="ARBA00022989"/>
    </source>
</evidence>
<dbReference type="Gene3D" id="2.10.25.10">
    <property type="entry name" value="Laminin"/>
    <property type="match status" value="9"/>
</dbReference>
<dbReference type="AlphaFoldDB" id="H2Y974"/>
<dbReference type="Pfam" id="PF12662">
    <property type="entry name" value="cEGF"/>
    <property type="match status" value="1"/>
</dbReference>
<keyword evidence="7" id="KW-0472">Membrane</keyword>
<reference evidence="15" key="1">
    <citation type="submission" date="2003-08" db="EMBL/GenBank/DDBJ databases">
        <authorList>
            <person name="Birren B."/>
            <person name="Nusbaum C."/>
            <person name="Abebe A."/>
            <person name="Abouelleil A."/>
            <person name="Adekoya E."/>
            <person name="Ait-zahra M."/>
            <person name="Allen N."/>
            <person name="Allen T."/>
            <person name="An P."/>
            <person name="Anderson M."/>
            <person name="Anderson S."/>
            <person name="Arachchi H."/>
            <person name="Armbruster J."/>
            <person name="Bachantsang P."/>
            <person name="Baldwin J."/>
            <person name="Barry A."/>
            <person name="Bayul T."/>
            <person name="Blitshsteyn B."/>
            <person name="Bloom T."/>
            <person name="Blye J."/>
            <person name="Boguslavskiy L."/>
            <person name="Borowsky M."/>
            <person name="Boukhgalter B."/>
            <person name="Brunache A."/>
            <person name="Butler J."/>
            <person name="Calixte N."/>
            <person name="Calvo S."/>
            <person name="Camarata J."/>
            <person name="Campo K."/>
            <person name="Chang J."/>
            <person name="Cheshatsang Y."/>
            <person name="Citroen M."/>
            <person name="Collymore A."/>
            <person name="Considine T."/>
            <person name="Cook A."/>
            <person name="Cooke P."/>
            <person name="Corum B."/>
            <person name="Cuomo C."/>
            <person name="David R."/>
            <person name="Dawoe T."/>
            <person name="Degray S."/>
            <person name="Dodge S."/>
            <person name="Dooley K."/>
            <person name="Dorje P."/>
            <person name="Dorjee K."/>
            <person name="Dorris L."/>
            <person name="Duffey N."/>
            <person name="Dupes A."/>
            <person name="Elkins T."/>
            <person name="Engels R."/>
            <person name="Erickson J."/>
            <person name="Farina A."/>
            <person name="Faro S."/>
            <person name="Ferreira P."/>
            <person name="Fischer H."/>
            <person name="Fitzgerald M."/>
            <person name="Foley K."/>
            <person name="Gage D."/>
            <person name="Galagan J."/>
            <person name="Gearin G."/>
            <person name="Gnerre S."/>
            <person name="Gnirke A."/>
            <person name="Goyette A."/>
            <person name="Graham J."/>
            <person name="Grandbois E."/>
            <person name="Gyaltsen K."/>
            <person name="Hafez N."/>
            <person name="Hagopian D."/>
            <person name="Hagos B."/>
            <person name="Hall J."/>
            <person name="Hatcher B."/>
            <person name="Heller A."/>
            <person name="Higgins H."/>
            <person name="Honan T."/>
            <person name="Horn A."/>
            <person name="Houde N."/>
            <person name="Hughes L."/>
            <person name="Hulme W."/>
            <person name="Husby E."/>
            <person name="Iliev I."/>
            <person name="Jaffe D."/>
            <person name="Jones C."/>
            <person name="Kamal M."/>
            <person name="Kamat A."/>
            <person name="Kamvysselis M."/>
            <person name="Karlsson E."/>
            <person name="Kells C."/>
            <person name="Kieu A."/>
            <person name="Kisner P."/>
            <person name="Kodira C."/>
            <person name="Kulbokas E."/>
            <person name="Labutti K."/>
            <person name="Lama D."/>
            <person name="Landers T."/>
            <person name="Leger J."/>
            <person name="Levine S."/>
            <person name="Lewis D."/>
            <person name="Lewis T."/>
            <person name="Lindblad-toh K."/>
            <person name="Liu X."/>
            <person name="Lokyitsang T."/>
            <person name="Lokyitsang Y."/>
            <person name="Lucien O."/>
            <person name="Lui A."/>
            <person name="Ma L.J."/>
            <person name="Mabbitt R."/>
            <person name="Macdonald J."/>
            <person name="Maclean C."/>
            <person name="Major J."/>
            <person name="Manning J."/>
            <person name="Marabella R."/>
            <person name="Maru K."/>
            <person name="Matthews C."/>
            <person name="Mauceli E."/>
            <person name="Mccarthy M."/>
            <person name="Mcdonough S."/>
            <person name="Mcghee T."/>
            <person name="Meldrim J."/>
            <person name="Meneus L."/>
            <person name="Mesirov J."/>
            <person name="Mihalev A."/>
            <person name="Mihova T."/>
            <person name="Mikkelsen T."/>
            <person name="Mlenga V."/>
            <person name="Moru K."/>
            <person name="Mozes J."/>
            <person name="Mulrain L."/>
            <person name="Munson G."/>
            <person name="Naylor J."/>
            <person name="Newes C."/>
            <person name="Nguyen C."/>
            <person name="Nguyen N."/>
            <person name="Nguyen T."/>
            <person name="Nicol R."/>
            <person name="Nielsen C."/>
            <person name="Nizzari M."/>
            <person name="Norbu C."/>
            <person name="Norbu N."/>
            <person name="O'donnell P."/>
            <person name="Okoawo O."/>
            <person name="O'leary S."/>
            <person name="Omotosho B."/>
            <person name="O'neill K."/>
            <person name="Osman S."/>
            <person name="Parker S."/>
            <person name="Perrin D."/>
            <person name="Phunkhang P."/>
            <person name="Piqani B."/>
            <person name="Purcell S."/>
            <person name="Rachupka T."/>
            <person name="Ramasamy U."/>
            <person name="Rameau R."/>
            <person name="Ray V."/>
            <person name="Raymond C."/>
            <person name="Retta R."/>
            <person name="Richardson S."/>
            <person name="Rise C."/>
            <person name="Rodriguez J."/>
            <person name="Rogers J."/>
            <person name="Rogov P."/>
            <person name="Rutman M."/>
            <person name="Schupbach R."/>
            <person name="Seaman C."/>
            <person name="Settipalli S."/>
            <person name="Sharpe T."/>
            <person name="Sheridan J."/>
            <person name="Sherpa N."/>
            <person name="Shi J."/>
            <person name="Smirnov S."/>
            <person name="Smith C."/>
            <person name="Sougnez C."/>
            <person name="Spencer B."/>
            <person name="Stalker J."/>
            <person name="Stange-thomann N."/>
            <person name="Stavropoulos S."/>
            <person name="Stetson K."/>
            <person name="Stone C."/>
            <person name="Stone S."/>
            <person name="Stubbs M."/>
            <person name="Talamas J."/>
            <person name="Tchuinga P."/>
            <person name="Tenzing P."/>
            <person name="Tesfaye S."/>
            <person name="Theodore J."/>
            <person name="Thoulutsang Y."/>
            <person name="Topham K."/>
            <person name="Towey S."/>
            <person name="Tsamla T."/>
            <person name="Tsomo N."/>
            <person name="Vallee D."/>
            <person name="Vassiliev H."/>
            <person name="Venkataraman V."/>
            <person name="Vinson J."/>
            <person name="Vo A."/>
            <person name="Wade C."/>
            <person name="Wang S."/>
            <person name="Wangchuk T."/>
            <person name="Wangdi T."/>
            <person name="Whittaker C."/>
            <person name="Wilkinson J."/>
            <person name="Wu Y."/>
            <person name="Wyman D."/>
            <person name="Yadav S."/>
            <person name="Yang S."/>
            <person name="Yang X."/>
            <person name="Yeager S."/>
            <person name="Yee E."/>
            <person name="Young G."/>
            <person name="Zainoun J."/>
            <person name="Zembeck L."/>
            <person name="Zimmer A."/>
            <person name="Zody M."/>
            <person name="Lander E."/>
        </authorList>
    </citation>
    <scope>NUCLEOTIDE SEQUENCE [LARGE SCALE GENOMIC DNA]</scope>
</reference>
<dbReference type="InterPro" id="IPR001881">
    <property type="entry name" value="EGF-like_Ca-bd_dom"/>
</dbReference>
<evidence type="ECO:0000256" key="5">
    <source>
        <dbReference type="ARBA" id="ARBA00022737"/>
    </source>
</evidence>
<dbReference type="PRINTS" id="PR00453">
    <property type="entry name" value="VWFADOMAIN"/>
</dbReference>
<feature type="domain" description="EGF-like" evidence="12">
    <location>
        <begin position="263"/>
        <end position="304"/>
    </location>
</feature>
<feature type="domain" description="VWFA" evidence="13">
    <location>
        <begin position="2"/>
        <end position="174"/>
    </location>
</feature>
<evidence type="ECO:0000256" key="4">
    <source>
        <dbReference type="ARBA" id="ARBA00022692"/>
    </source>
</evidence>
<keyword evidence="6" id="KW-1133">Transmembrane helix</keyword>
<feature type="domain" description="EGF-like" evidence="12">
    <location>
        <begin position="434"/>
        <end position="474"/>
    </location>
</feature>
<dbReference type="PROSITE" id="PS01187">
    <property type="entry name" value="EGF_CA"/>
    <property type="match status" value="3"/>
</dbReference>
<proteinExistence type="predicted"/>
<dbReference type="PANTHER" id="PTHR24020:SF87">
    <property type="entry name" value="COLLAGEN ALPHA-1(VI) CHAIN-LIKE"/>
    <property type="match status" value="1"/>
</dbReference>
<evidence type="ECO:0000256" key="7">
    <source>
        <dbReference type="ARBA" id="ARBA00023136"/>
    </source>
</evidence>
<dbReference type="PROSITE" id="PS00010">
    <property type="entry name" value="ASX_HYDROXYL"/>
    <property type="match status" value="2"/>
</dbReference>
<keyword evidence="15" id="KW-1185">Reference proteome</keyword>
<dbReference type="SMART" id="SM00327">
    <property type="entry name" value="VWA"/>
    <property type="match status" value="2"/>
</dbReference>
<reference evidence="14" key="2">
    <citation type="submission" date="2025-08" db="UniProtKB">
        <authorList>
            <consortium name="Ensembl"/>
        </authorList>
    </citation>
    <scope>IDENTIFICATION</scope>
</reference>
<evidence type="ECO:0000256" key="2">
    <source>
        <dbReference type="ARBA" id="ARBA00022536"/>
    </source>
</evidence>
<reference evidence="14" key="3">
    <citation type="submission" date="2025-09" db="UniProtKB">
        <authorList>
            <consortium name="Ensembl"/>
        </authorList>
    </citation>
    <scope>IDENTIFICATION</scope>
</reference>
<dbReference type="PROSITE" id="PS50026">
    <property type="entry name" value="EGF_3"/>
    <property type="match status" value="2"/>
</dbReference>
<dbReference type="InterPro" id="IPR000152">
    <property type="entry name" value="EGF-type_Asp/Asn_hydroxyl_site"/>
</dbReference>
<dbReference type="Ensembl" id="ENSCSAVT00000001905.1">
    <property type="protein sequence ID" value="ENSCSAVP00000001872.1"/>
    <property type="gene ID" value="ENSCSAVG00000001096.1"/>
</dbReference>
<dbReference type="FunFam" id="2.10.25.10:FF:000009">
    <property type="entry name" value="Low-density lipoprotein receptor isoform 1"/>
    <property type="match status" value="3"/>
</dbReference>
<keyword evidence="4" id="KW-0812">Transmembrane</keyword>
<dbReference type="GeneTree" id="ENSGT00940000164218"/>
<dbReference type="SMART" id="SM00181">
    <property type="entry name" value="EGF"/>
    <property type="match status" value="9"/>
</dbReference>
<evidence type="ECO:0000256" key="1">
    <source>
        <dbReference type="ARBA" id="ARBA00004479"/>
    </source>
</evidence>
<keyword evidence="10" id="KW-0325">Glycoprotein</keyword>
<comment type="caution">
    <text evidence="11">Lacks conserved residue(s) required for the propagation of feature annotation.</text>
</comment>
<evidence type="ECO:0000313" key="15">
    <source>
        <dbReference type="Proteomes" id="UP000007875"/>
    </source>
</evidence>
<evidence type="ECO:0000256" key="10">
    <source>
        <dbReference type="ARBA" id="ARBA00023180"/>
    </source>
</evidence>
<keyword evidence="9" id="KW-0675">Receptor</keyword>
<feature type="domain" description="VWFA" evidence="13">
    <location>
        <begin position="563"/>
        <end position="714"/>
    </location>
</feature>
<keyword evidence="8" id="KW-1015">Disulfide bond</keyword>
<accession>H2Y974</accession>
<sequence>MDLVVLLDSSSSVKAPNFQILRQFLSNLTLNFNVGPDAMQLAVTRYNRRIDDRFDLNDYLTKNDLLRQISRIPYNGGGTFTGRGLTYLADNKFTAAAGRRPGVAAIALVITDGRANDPVAAPAARLHEMATVIALGIKGAVEAEINVIASPSPTNEYAHVISDFSDLPRIFGVISAAACIVDTNECLLDNAGCDQLCVNSNVGFYCECEPGYTLGADLASCIDIDECANNNGACEVFCNNTAGSYECSCPEGQGLRNDGRSCDIDECANNNGGCSHTCTNTNGSYVCSCPDSNPSNRSDGHTCDFDECSANNGGCSGECTNTIGSFYCSCPEGESLLADGVSGLTCDDFNECLDENGGCSHDCVDTSPGYRCECPTGMILGPDMETCGKSLDSCANQVAPFVCSHNCNNVIGGSYQCTCEDGYVLEADGHNCTDVDECQDGNAGCQQTCVNTLDGYRCECQAGSTLNADLHSCDDINECLVANGGCSHNCTNMAPGYECSCPENMILNSDGFTCSCQDINECAVNNAGCQYNCTNTDGSFVCSCPVGQGLHIDGRTCGKNRADVAIVVDSSSSVKFNNFQKMKSFTNSLFQSFKLGEDRVHAALVRYNRRVDERFGFADTNTKAEVQDAVDAMPYRGGGTKTGQAIQHVIDNTMKTANGARADAQKIVIVITDGRSQDDVLTPSIALRDSGAITFGIGIGAGVLENQIQEIAGD</sequence>
<dbReference type="Pfam" id="PF12661">
    <property type="entry name" value="hEGF"/>
    <property type="match status" value="1"/>
</dbReference>
<evidence type="ECO:0000256" key="8">
    <source>
        <dbReference type="ARBA" id="ARBA00023157"/>
    </source>
</evidence>
<dbReference type="PROSITE" id="PS50234">
    <property type="entry name" value="VWFA"/>
    <property type="match status" value="2"/>
</dbReference>
<protein>
    <submittedName>
        <fullName evidence="14">Uncharacterized protein</fullName>
    </submittedName>
</protein>
<keyword evidence="5" id="KW-0677">Repeat</keyword>
<evidence type="ECO:0000256" key="11">
    <source>
        <dbReference type="PROSITE-ProRule" id="PRU00076"/>
    </source>
</evidence>
<evidence type="ECO:0000313" key="14">
    <source>
        <dbReference type="Ensembl" id="ENSCSAVP00000001872.1"/>
    </source>
</evidence>
<evidence type="ECO:0000256" key="3">
    <source>
        <dbReference type="ARBA" id="ARBA00022583"/>
    </source>
</evidence>
<dbReference type="InterPro" id="IPR026823">
    <property type="entry name" value="cEGF"/>
</dbReference>
<evidence type="ECO:0000256" key="9">
    <source>
        <dbReference type="ARBA" id="ARBA00023170"/>
    </source>
</evidence>
<comment type="subcellular location">
    <subcellularLocation>
        <location evidence="1">Membrane</location>
        <topology evidence="1">Single-pass type I membrane protein</topology>
    </subcellularLocation>
</comment>
<keyword evidence="3" id="KW-0254">Endocytosis</keyword>
<dbReference type="Pfam" id="PF14670">
    <property type="entry name" value="FXa_inhibition"/>
    <property type="match status" value="6"/>
</dbReference>
<dbReference type="Proteomes" id="UP000007875">
    <property type="component" value="Unassembled WGS sequence"/>
</dbReference>
<dbReference type="InterPro" id="IPR000742">
    <property type="entry name" value="EGF"/>
</dbReference>
<keyword evidence="2 11" id="KW-0245">EGF-like domain</keyword>
<dbReference type="SUPFAM" id="SSF57184">
    <property type="entry name" value="Growth factor receptor domain"/>
    <property type="match status" value="3"/>
</dbReference>
<dbReference type="GO" id="GO:0006897">
    <property type="term" value="P:endocytosis"/>
    <property type="evidence" value="ECO:0007669"/>
    <property type="project" value="UniProtKB-KW"/>
</dbReference>
<dbReference type="InterPro" id="IPR013032">
    <property type="entry name" value="EGF-like_CS"/>
</dbReference>
<dbReference type="PRINTS" id="PR00907">
    <property type="entry name" value="THRMBOMODULN"/>
</dbReference>
<dbReference type="GO" id="GO:0005509">
    <property type="term" value="F:calcium ion binding"/>
    <property type="evidence" value="ECO:0007669"/>
    <property type="project" value="InterPro"/>
</dbReference>
<dbReference type="InterPro" id="IPR002035">
    <property type="entry name" value="VWF_A"/>
</dbReference>
<dbReference type="CDD" id="cd00054">
    <property type="entry name" value="EGF_CA"/>
    <property type="match status" value="5"/>
</dbReference>
<dbReference type="Pfam" id="PF07645">
    <property type="entry name" value="EGF_CA"/>
    <property type="match status" value="1"/>
</dbReference>
<dbReference type="PANTHER" id="PTHR24020">
    <property type="entry name" value="COLLAGEN ALPHA"/>
    <property type="match status" value="1"/>
</dbReference>
<dbReference type="CDD" id="cd01472">
    <property type="entry name" value="vWA_collagen"/>
    <property type="match status" value="1"/>
</dbReference>
<dbReference type="Pfam" id="PF00092">
    <property type="entry name" value="VWA"/>
    <property type="match status" value="2"/>
</dbReference>
<dbReference type="GO" id="GO:0016020">
    <property type="term" value="C:membrane"/>
    <property type="evidence" value="ECO:0007669"/>
    <property type="project" value="UniProtKB-SubCell"/>
</dbReference>
<dbReference type="InterPro" id="IPR036465">
    <property type="entry name" value="vWFA_dom_sf"/>
</dbReference>
<dbReference type="PROSITE" id="PS01186">
    <property type="entry name" value="EGF_2"/>
    <property type="match status" value="2"/>
</dbReference>
<dbReference type="SMART" id="SM00179">
    <property type="entry name" value="EGF_CA"/>
    <property type="match status" value="9"/>
</dbReference>
<dbReference type="InterPro" id="IPR050525">
    <property type="entry name" value="ECM_Assembly_Org"/>
</dbReference>
<evidence type="ECO:0000259" key="13">
    <source>
        <dbReference type="PROSITE" id="PS50234"/>
    </source>
</evidence>